<evidence type="ECO:0000313" key="5">
    <source>
        <dbReference type="Proteomes" id="UP000827544"/>
    </source>
</evidence>
<evidence type="ECO:0000256" key="3">
    <source>
        <dbReference type="ARBA" id="ARBA00022801"/>
    </source>
</evidence>
<dbReference type="Gene3D" id="3.40.630.10">
    <property type="entry name" value="Zn peptidases"/>
    <property type="match status" value="1"/>
</dbReference>
<sequence>MVLMKTNKNKSLDKRRNRCYNKSINKNNKKTKNGVLRMKKMQNQLIELLNIHGVSGDEKAVRDYLLFELATEKLVDRCHIDDYGNLLAEKKCGNGKGATVLLSAHMDTVRGVRKDKKLVIENGEIHAVLPDGKRGILGADDRAGIAIVLTVLRNLEKVNFNGRIKVAFSREEEIGCVGSSRIREEWYEGTDLALVVDRQGSRDIVVGCGQPFCSDAVGDFLEGVAKIADLDFTCVEGGISDAVTFSEAGVNSVNLSAGYYNEHTDKEYVVISEMKDTVRLIMQSLGVINDFCHVFGDVPEGDNKWVQRWYPKAGKYGNYDIGYFEEVFMHDLYAEESDINGDVMVYEIGTDVVISQGDNEIVLSRESFRGLINQVSGSLKI</sequence>
<dbReference type="PROSITE" id="PS00758">
    <property type="entry name" value="ARGE_DAPE_CPG2_1"/>
    <property type="match status" value="1"/>
</dbReference>
<dbReference type="InterPro" id="IPR008007">
    <property type="entry name" value="Peptidase_M42"/>
</dbReference>
<dbReference type="Proteomes" id="UP000827544">
    <property type="component" value="Segment"/>
</dbReference>
<name>A0AAE8YV26_9CAUD</name>
<evidence type="ECO:0000256" key="2">
    <source>
        <dbReference type="ARBA" id="ARBA00022723"/>
    </source>
</evidence>
<evidence type="ECO:0000313" key="4">
    <source>
        <dbReference type="EMBL" id="UGO50875.1"/>
    </source>
</evidence>
<gene>
    <name evidence="4" type="ORF">NATE_22</name>
</gene>
<proteinExistence type="predicted"/>
<evidence type="ECO:0000256" key="1">
    <source>
        <dbReference type="ARBA" id="ARBA00001947"/>
    </source>
</evidence>
<dbReference type="EMBL" id="OK499992">
    <property type="protein sequence ID" value="UGO50875.1"/>
    <property type="molecule type" value="Genomic_DNA"/>
</dbReference>
<comment type="cofactor">
    <cofactor evidence="1">
        <name>Zn(2+)</name>
        <dbReference type="ChEBI" id="CHEBI:29105"/>
    </cofactor>
</comment>
<dbReference type="GO" id="GO:0046872">
    <property type="term" value="F:metal ion binding"/>
    <property type="evidence" value="ECO:0007669"/>
    <property type="project" value="UniProtKB-KW"/>
</dbReference>
<dbReference type="PANTHER" id="PTHR42994">
    <property type="entry name" value="PEPTIDASE T"/>
    <property type="match status" value="1"/>
</dbReference>
<accession>A0AAE8YV26</accession>
<dbReference type="SUPFAM" id="SSF53187">
    <property type="entry name" value="Zn-dependent exopeptidases"/>
    <property type="match status" value="1"/>
</dbReference>
<keyword evidence="3" id="KW-0378">Hydrolase</keyword>
<keyword evidence="2" id="KW-0479">Metal-binding</keyword>
<dbReference type="InterPro" id="IPR001261">
    <property type="entry name" value="ArgE/DapE_CS"/>
</dbReference>
<dbReference type="PANTHER" id="PTHR42994:SF2">
    <property type="entry name" value="PEPTIDASE"/>
    <property type="match status" value="1"/>
</dbReference>
<organism evidence="4 5">
    <name type="scientific">Bacillus phage vB_BanS_Nate</name>
    <dbReference type="NCBI Taxonomy" id="2894788"/>
    <lineage>
        <taxon>Viruses</taxon>
        <taxon>Duplodnaviria</taxon>
        <taxon>Heunggongvirae</taxon>
        <taxon>Uroviricota</taxon>
        <taxon>Caudoviricetes</taxon>
        <taxon>Joanripponvirinae</taxon>
        <taxon>Natevirus</taxon>
        <taxon>Natevirus nate</taxon>
    </lineage>
</organism>
<dbReference type="Pfam" id="PF05343">
    <property type="entry name" value="Peptidase_M42"/>
    <property type="match status" value="1"/>
</dbReference>
<protein>
    <submittedName>
        <fullName evidence="4">Metallo-aminopeptidase</fullName>
    </submittedName>
</protein>
<reference evidence="4" key="1">
    <citation type="submission" date="2021-10" db="EMBL/GenBank/DDBJ databases">
        <authorList>
            <person name="Lavering E.D."/>
            <person name="James R."/>
            <person name="Fairholm J.D."/>
            <person name="Ogilvie B.H."/>
            <person name="Thurgood T.L."/>
            <person name="Robison R.A."/>
            <person name="Grose J.H."/>
        </authorList>
    </citation>
    <scope>NUCLEOTIDE SEQUENCE</scope>
</reference>
<keyword evidence="5" id="KW-1185">Reference proteome</keyword>
<dbReference type="GO" id="GO:0016787">
    <property type="term" value="F:hydrolase activity"/>
    <property type="evidence" value="ECO:0007669"/>
    <property type="project" value="UniProtKB-KW"/>
</dbReference>